<proteinExistence type="predicted"/>
<feature type="region of interest" description="Disordered" evidence="1">
    <location>
        <begin position="1"/>
        <end position="66"/>
    </location>
</feature>
<feature type="compositionally biased region" description="Basic and acidic residues" evidence="1">
    <location>
        <begin position="17"/>
        <end position="27"/>
    </location>
</feature>
<dbReference type="EMBL" id="JASDAP010000023">
    <property type="protein sequence ID" value="KAK1883256.1"/>
    <property type="molecule type" value="Genomic_DNA"/>
</dbReference>
<organism evidence="2 3">
    <name type="scientific">Dissostichus eleginoides</name>
    <name type="common">Patagonian toothfish</name>
    <name type="synonym">Dissostichus amissus</name>
    <dbReference type="NCBI Taxonomy" id="100907"/>
    <lineage>
        <taxon>Eukaryota</taxon>
        <taxon>Metazoa</taxon>
        <taxon>Chordata</taxon>
        <taxon>Craniata</taxon>
        <taxon>Vertebrata</taxon>
        <taxon>Euteleostomi</taxon>
        <taxon>Actinopterygii</taxon>
        <taxon>Neopterygii</taxon>
        <taxon>Teleostei</taxon>
        <taxon>Neoteleostei</taxon>
        <taxon>Acanthomorphata</taxon>
        <taxon>Eupercaria</taxon>
        <taxon>Perciformes</taxon>
        <taxon>Notothenioidei</taxon>
        <taxon>Nototheniidae</taxon>
        <taxon>Dissostichus</taxon>
    </lineage>
</organism>
<sequence>MCRDNAALGGGITSRVIRSERAERGADISHQSAGRRRADSDSDDEAWDAERDPGDGRKQRLRSGSCCVSNEQACFCRGRSHHGRMWVTRPGFHCAFPPPAFIWSQGI</sequence>
<keyword evidence="3" id="KW-1185">Reference proteome</keyword>
<gene>
    <name evidence="2" type="ORF">KUDE01_024031</name>
</gene>
<dbReference type="AlphaFoldDB" id="A0AAD9BGF8"/>
<keyword evidence="2" id="KW-0648">Protein biosynthesis</keyword>
<dbReference type="Proteomes" id="UP001228049">
    <property type="component" value="Unassembled WGS sequence"/>
</dbReference>
<dbReference type="GO" id="GO:0003743">
    <property type="term" value="F:translation initiation factor activity"/>
    <property type="evidence" value="ECO:0007669"/>
    <property type="project" value="UniProtKB-KW"/>
</dbReference>
<evidence type="ECO:0000256" key="1">
    <source>
        <dbReference type="SAM" id="MobiDB-lite"/>
    </source>
</evidence>
<comment type="caution">
    <text evidence="2">The sequence shown here is derived from an EMBL/GenBank/DDBJ whole genome shotgun (WGS) entry which is preliminary data.</text>
</comment>
<protein>
    <submittedName>
        <fullName evidence="2">Eukaryotic translation initiation factor 3 subunit A</fullName>
    </submittedName>
</protein>
<reference evidence="2" key="1">
    <citation type="submission" date="2023-04" db="EMBL/GenBank/DDBJ databases">
        <title>Chromosome-level genome of Chaenocephalus aceratus.</title>
        <authorList>
            <person name="Park H."/>
        </authorList>
    </citation>
    <scope>NUCLEOTIDE SEQUENCE</scope>
    <source>
        <strain evidence="2">DE</strain>
        <tissue evidence="2">Muscle</tissue>
    </source>
</reference>
<evidence type="ECO:0000313" key="2">
    <source>
        <dbReference type="EMBL" id="KAK1883256.1"/>
    </source>
</evidence>
<feature type="compositionally biased region" description="Basic and acidic residues" evidence="1">
    <location>
        <begin position="48"/>
        <end position="58"/>
    </location>
</feature>
<accession>A0AAD9BGF8</accession>
<name>A0AAD9BGF8_DISEL</name>
<evidence type="ECO:0000313" key="3">
    <source>
        <dbReference type="Proteomes" id="UP001228049"/>
    </source>
</evidence>
<keyword evidence="2" id="KW-0396">Initiation factor</keyword>